<name>A0A6A8AEP3_9HYPH</name>
<dbReference type="InterPro" id="IPR010385">
    <property type="entry name" value="DUF982"/>
</dbReference>
<dbReference type="Proteomes" id="UP000435138">
    <property type="component" value="Unassembled WGS sequence"/>
</dbReference>
<protein>
    <submittedName>
        <fullName evidence="1">DUF982 domain-containing protein</fullName>
    </submittedName>
</protein>
<dbReference type="AlphaFoldDB" id="A0A6A8AEP3"/>
<gene>
    <name evidence="1" type="ORF">GAO09_27590</name>
</gene>
<evidence type="ECO:0000313" key="2">
    <source>
        <dbReference type="Proteomes" id="UP000435138"/>
    </source>
</evidence>
<dbReference type="Gene3D" id="6.10.250.730">
    <property type="match status" value="1"/>
</dbReference>
<sequence>MDAVVRIDFELRWSMPVYVLSDDGTEQPIFGPHDALRYLREYSAQGPTGTYQLAIDACERCMNREIDRALARAVFVVAYTNFAMLRM</sequence>
<dbReference type="Pfam" id="PF06169">
    <property type="entry name" value="DUF982"/>
    <property type="match status" value="1"/>
</dbReference>
<comment type="caution">
    <text evidence="1">The sequence shown here is derived from an EMBL/GenBank/DDBJ whole genome shotgun (WGS) entry which is preliminary data.</text>
</comment>
<organism evidence="1 2">
    <name type="scientific">Endobacterium cereale</name>
    <dbReference type="NCBI Taxonomy" id="2663029"/>
    <lineage>
        <taxon>Bacteria</taxon>
        <taxon>Pseudomonadati</taxon>
        <taxon>Pseudomonadota</taxon>
        <taxon>Alphaproteobacteria</taxon>
        <taxon>Hyphomicrobiales</taxon>
        <taxon>Rhizobiaceae</taxon>
        <taxon>Endobacterium</taxon>
    </lineage>
</organism>
<accession>A0A6A8AEP3</accession>
<reference evidence="1 2" key="1">
    <citation type="submission" date="2019-11" db="EMBL/GenBank/DDBJ databases">
        <title>Genome analysis of Rhizobacterium cereale a novel genus and species isolated from maize roots in North Spain.</title>
        <authorList>
            <person name="Menendez E."/>
            <person name="Flores-Felix J.D."/>
            <person name="Ramirez-Bahena M.-H."/>
            <person name="Igual J.M."/>
            <person name="Garcia-Fraile P."/>
            <person name="Peix A."/>
            <person name="Velazquez E."/>
        </authorList>
    </citation>
    <scope>NUCLEOTIDE SEQUENCE [LARGE SCALE GENOMIC DNA]</scope>
    <source>
        <strain evidence="1 2">RZME27</strain>
    </source>
</reference>
<proteinExistence type="predicted"/>
<keyword evidence="2" id="KW-1185">Reference proteome</keyword>
<dbReference type="RefSeq" id="WP_153359878.1">
    <property type="nucleotide sequence ID" value="NZ_JAYKOO010000001.1"/>
</dbReference>
<dbReference type="EMBL" id="WIXI01000051">
    <property type="protein sequence ID" value="MQY49795.1"/>
    <property type="molecule type" value="Genomic_DNA"/>
</dbReference>
<evidence type="ECO:0000313" key="1">
    <source>
        <dbReference type="EMBL" id="MQY49795.1"/>
    </source>
</evidence>